<accession>A0ABW0KKN9</accession>
<organism evidence="3 4">
    <name type="scientific">Prosthecobacter fluviatilis</name>
    <dbReference type="NCBI Taxonomy" id="445931"/>
    <lineage>
        <taxon>Bacteria</taxon>
        <taxon>Pseudomonadati</taxon>
        <taxon>Verrucomicrobiota</taxon>
        <taxon>Verrucomicrobiia</taxon>
        <taxon>Verrucomicrobiales</taxon>
        <taxon>Verrucomicrobiaceae</taxon>
        <taxon>Prosthecobacter</taxon>
    </lineage>
</organism>
<dbReference type="InterPro" id="IPR006145">
    <property type="entry name" value="PsdUridine_synth_RsuA/RluA"/>
</dbReference>
<proteinExistence type="inferred from homology"/>
<dbReference type="Gene3D" id="3.30.2350.10">
    <property type="entry name" value="Pseudouridine synthase"/>
    <property type="match status" value="1"/>
</dbReference>
<evidence type="ECO:0000259" key="2">
    <source>
        <dbReference type="Pfam" id="PF00849"/>
    </source>
</evidence>
<dbReference type="GO" id="GO:0016853">
    <property type="term" value="F:isomerase activity"/>
    <property type="evidence" value="ECO:0007669"/>
    <property type="project" value="UniProtKB-KW"/>
</dbReference>
<dbReference type="Pfam" id="PF00849">
    <property type="entry name" value="PseudoU_synth_2"/>
    <property type="match status" value="1"/>
</dbReference>
<name>A0ABW0KKN9_9BACT</name>
<evidence type="ECO:0000256" key="1">
    <source>
        <dbReference type="ARBA" id="ARBA00010876"/>
    </source>
</evidence>
<sequence length="249" mass="27152">MTPASAMTRCDILHEDRFLIVVNKPHGVLSHPNPKAGKPQAAAFEGSYDQDRRCFKTAAGIVWLMHRLDQDTSGVLLGAKDEKTAAACRAAFEAELVRKKYLALCSGGGALKPEGVWLDHLVTAHAGHQVRTTVRHGVRPNAEAKYRVMEVNALNRVVLIEVELITGKTHQIRVQAASRQIPLVGDDVYGSFELNRKLRKSILAKRLFLHAHELSLKHPASGQQLTVKAPLPPDLSAVLEAAGMKAVGC</sequence>
<gene>
    <name evidence="3" type="ORF">ACFQDI_02955</name>
</gene>
<dbReference type="Proteomes" id="UP001596052">
    <property type="component" value="Unassembled WGS sequence"/>
</dbReference>
<feature type="domain" description="Pseudouridine synthase RsuA/RluA-like" evidence="2">
    <location>
        <begin position="19"/>
        <end position="177"/>
    </location>
</feature>
<keyword evidence="4" id="KW-1185">Reference proteome</keyword>
<comment type="similarity">
    <text evidence="1">Belongs to the pseudouridine synthase RluA family.</text>
</comment>
<dbReference type="PANTHER" id="PTHR21600:SF87">
    <property type="entry name" value="RNA PSEUDOURIDYLATE SYNTHASE DOMAIN-CONTAINING PROTEIN 1"/>
    <property type="match status" value="1"/>
</dbReference>
<reference evidence="4" key="1">
    <citation type="journal article" date="2019" name="Int. J. Syst. Evol. Microbiol.">
        <title>The Global Catalogue of Microorganisms (GCM) 10K type strain sequencing project: providing services to taxonomists for standard genome sequencing and annotation.</title>
        <authorList>
            <consortium name="The Broad Institute Genomics Platform"/>
            <consortium name="The Broad Institute Genome Sequencing Center for Infectious Disease"/>
            <person name="Wu L."/>
            <person name="Ma J."/>
        </authorList>
    </citation>
    <scope>NUCLEOTIDE SEQUENCE [LARGE SCALE GENOMIC DNA]</scope>
    <source>
        <strain evidence="4">CGMCC 4.1469</strain>
    </source>
</reference>
<evidence type="ECO:0000313" key="4">
    <source>
        <dbReference type="Proteomes" id="UP001596052"/>
    </source>
</evidence>
<dbReference type="SUPFAM" id="SSF55120">
    <property type="entry name" value="Pseudouridine synthase"/>
    <property type="match status" value="1"/>
</dbReference>
<dbReference type="EC" id="5.4.99.-" evidence="3"/>
<dbReference type="InterPro" id="IPR050188">
    <property type="entry name" value="RluA_PseudoU_synthase"/>
</dbReference>
<dbReference type="CDD" id="cd02869">
    <property type="entry name" value="PseudoU_synth_RluA_like"/>
    <property type="match status" value="1"/>
</dbReference>
<protein>
    <submittedName>
        <fullName evidence="3">RluA family pseudouridine synthase</fullName>
        <ecNumber evidence="3">5.4.99.-</ecNumber>
    </submittedName>
</protein>
<dbReference type="EMBL" id="JBHSMQ010000001">
    <property type="protein sequence ID" value="MFC5453805.1"/>
    <property type="molecule type" value="Genomic_DNA"/>
</dbReference>
<comment type="caution">
    <text evidence="3">The sequence shown here is derived from an EMBL/GenBank/DDBJ whole genome shotgun (WGS) entry which is preliminary data.</text>
</comment>
<dbReference type="InterPro" id="IPR020103">
    <property type="entry name" value="PsdUridine_synth_cat_dom_sf"/>
</dbReference>
<keyword evidence="3" id="KW-0413">Isomerase</keyword>
<evidence type="ECO:0000313" key="3">
    <source>
        <dbReference type="EMBL" id="MFC5453805.1"/>
    </source>
</evidence>
<dbReference type="PANTHER" id="PTHR21600">
    <property type="entry name" value="MITOCHONDRIAL RNA PSEUDOURIDINE SYNTHASE"/>
    <property type="match status" value="1"/>
</dbReference>